<dbReference type="Pfam" id="PF17289">
    <property type="entry name" value="Terminase_6C"/>
    <property type="match status" value="1"/>
</dbReference>
<dbReference type="EMBL" id="CAJNAS010000029">
    <property type="protein sequence ID" value="CAE6958810.1"/>
    <property type="molecule type" value="Genomic_DNA"/>
</dbReference>
<organism evidence="3 4">
    <name type="scientific">Paraburkholderia domus</name>
    <dbReference type="NCBI Taxonomy" id="2793075"/>
    <lineage>
        <taxon>Bacteria</taxon>
        <taxon>Pseudomonadati</taxon>
        <taxon>Pseudomonadota</taxon>
        <taxon>Betaproteobacteria</taxon>
        <taxon>Burkholderiales</taxon>
        <taxon>Burkholderiaceae</taxon>
        <taxon>Paraburkholderia</taxon>
    </lineage>
</organism>
<evidence type="ECO:0000259" key="2">
    <source>
        <dbReference type="Pfam" id="PF17289"/>
    </source>
</evidence>
<comment type="caution">
    <text evidence="3">The sequence shown here is derived from an EMBL/GenBank/DDBJ whole genome shotgun (WGS) entry which is preliminary data.</text>
</comment>
<protein>
    <recommendedName>
        <fullName evidence="2">Terminase large subunit gp17-like C-terminal domain-containing protein</fullName>
    </recommendedName>
</protein>
<dbReference type="AlphaFoldDB" id="A0A9N8R3S5"/>
<keyword evidence="4" id="KW-1185">Reference proteome</keyword>
<evidence type="ECO:0000256" key="1">
    <source>
        <dbReference type="ARBA" id="ARBA00022612"/>
    </source>
</evidence>
<accession>A0A9N8R3S5</accession>
<proteinExistence type="predicted"/>
<dbReference type="Pfam" id="PF03237">
    <property type="entry name" value="Terminase_6N"/>
    <property type="match status" value="1"/>
</dbReference>
<feature type="domain" description="Terminase large subunit gp17-like C-terminal" evidence="2">
    <location>
        <begin position="308"/>
        <end position="428"/>
    </location>
</feature>
<dbReference type="InterPro" id="IPR035421">
    <property type="entry name" value="Terminase_6C"/>
</dbReference>
<gene>
    <name evidence="3" type="ORF">R70211_06784</name>
</gene>
<evidence type="ECO:0000313" key="3">
    <source>
        <dbReference type="EMBL" id="CAE6958810.1"/>
    </source>
</evidence>
<dbReference type="Gene3D" id="3.30.420.240">
    <property type="match status" value="1"/>
</dbReference>
<evidence type="ECO:0000313" key="4">
    <source>
        <dbReference type="Proteomes" id="UP000675121"/>
    </source>
</evidence>
<name>A0A9N8R3S5_9BURK</name>
<dbReference type="Proteomes" id="UP000675121">
    <property type="component" value="Unassembled WGS sequence"/>
</dbReference>
<keyword evidence="1" id="KW-1188">Viral release from host cell</keyword>
<sequence length="486" mass="55730">MGMSSTTDTFVAQALAARTNLVVYSLLVDPRYRANDFHRFVARELERIVKRGRGRLLVIAPPQHGKSELVSRKLPAWIMGRFPDWPIIAASYGDDLVELNGGAVRAMLSSPMHMTIFDRCRLDHGNTAKRDFRTTAGGNYLGVTIRSGGTGFPAKVFIIDDPFRSRADAESPTYRAMVRDWYRSVVYPRLTEDSILIVMHTRWHEDDLAGWLLAEHAQENWRVINLPAIAEDNDPMGRKPGEPLVPERFSAAALDLKRVAVGSREWTALYQGRPQAPGGGTFRREWLKYYDMADVQRAIWAMNRYLIVDPARTQKKTSDYTAMLVIGLHIDENFYLLDAVYDRLTLVDRPRLLIELHRKWKPLLTGYKKTGHEQEIEYIAEKQNRENYRFPVLPLAEHGAKEPRIERLAPDFEAGRWWLPGTSWKTDSKGVARDLVAQFINEEYLPFPAGRHDDFLDCMSGIKDIGARFPRIREPRAIRKNDVLIV</sequence>
<reference evidence="3" key="1">
    <citation type="submission" date="2021-02" db="EMBL/GenBank/DDBJ databases">
        <authorList>
            <person name="Vanwijnsberghe S."/>
        </authorList>
    </citation>
    <scope>NUCLEOTIDE SEQUENCE</scope>
    <source>
        <strain evidence="3">R-70211</strain>
    </source>
</reference>